<feature type="domain" description="DUF6867" evidence="2">
    <location>
        <begin position="10"/>
        <end position="113"/>
    </location>
</feature>
<sequence length="113" mass="12907">MTPWITDDGLRVFVVLTLLIGGGAAFLSGRGLARAWRPLWRLLFYMALLAAAVRFFNYALFDGTLLSPYYYAVAYGVLLAAGLLGYRTMRTTQMVTQYHWLYERTSPLTWKAR</sequence>
<dbReference type="STRING" id="1774968.AUC68_06525"/>
<keyword evidence="1" id="KW-0812">Transmembrane</keyword>
<keyword evidence="1" id="KW-0472">Membrane</keyword>
<feature type="transmembrane region" description="Helical" evidence="1">
    <location>
        <begin position="67"/>
        <end position="86"/>
    </location>
</feature>
<evidence type="ECO:0000313" key="4">
    <source>
        <dbReference type="Proteomes" id="UP000094501"/>
    </source>
</evidence>
<reference evidence="3 4" key="1">
    <citation type="journal article" date="2016" name="Environ. Microbiol.">
        <title>New Methyloceanibacter diversity from North Sea sediments includes methanotroph containing solely the soluble methane monooxygenase.</title>
        <authorList>
            <person name="Vekeman B."/>
            <person name="Kerckhof F.M."/>
            <person name="Cremers G."/>
            <person name="de Vos P."/>
            <person name="Vandamme P."/>
            <person name="Boon N."/>
            <person name="Op den Camp H.J."/>
            <person name="Heylen K."/>
        </authorList>
    </citation>
    <scope>NUCLEOTIDE SEQUENCE [LARGE SCALE GENOMIC DNA]</scope>
    <source>
        <strain evidence="3 4">R-67174</strain>
    </source>
</reference>
<evidence type="ECO:0000313" key="3">
    <source>
        <dbReference type="EMBL" id="ODR99071.1"/>
    </source>
</evidence>
<evidence type="ECO:0000256" key="1">
    <source>
        <dbReference type="SAM" id="Phobius"/>
    </source>
</evidence>
<comment type="caution">
    <text evidence="3">The sequence shown here is derived from an EMBL/GenBank/DDBJ whole genome shotgun (WGS) entry which is preliminary data.</text>
</comment>
<dbReference type="InterPro" id="IPR049201">
    <property type="entry name" value="DUF6867"/>
</dbReference>
<organism evidence="3 4">
    <name type="scientific">Methyloceanibacter methanicus</name>
    <dbReference type="NCBI Taxonomy" id="1774968"/>
    <lineage>
        <taxon>Bacteria</taxon>
        <taxon>Pseudomonadati</taxon>
        <taxon>Pseudomonadota</taxon>
        <taxon>Alphaproteobacteria</taxon>
        <taxon>Hyphomicrobiales</taxon>
        <taxon>Hyphomicrobiaceae</taxon>
        <taxon>Methyloceanibacter</taxon>
    </lineage>
</organism>
<accession>A0A1E3W0N5</accession>
<dbReference type="EMBL" id="LPWG01000012">
    <property type="protein sequence ID" value="ODR99071.1"/>
    <property type="molecule type" value="Genomic_DNA"/>
</dbReference>
<proteinExistence type="predicted"/>
<feature type="transmembrane region" description="Helical" evidence="1">
    <location>
        <begin position="42"/>
        <end position="61"/>
    </location>
</feature>
<protein>
    <recommendedName>
        <fullName evidence="2">DUF6867 domain-containing protein</fullName>
    </recommendedName>
</protein>
<evidence type="ECO:0000259" key="2">
    <source>
        <dbReference type="Pfam" id="PF21741"/>
    </source>
</evidence>
<name>A0A1E3W0N5_9HYPH</name>
<dbReference type="AlphaFoldDB" id="A0A1E3W0N5"/>
<feature type="transmembrane region" description="Helical" evidence="1">
    <location>
        <begin position="12"/>
        <end position="30"/>
    </location>
</feature>
<keyword evidence="1" id="KW-1133">Transmembrane helix</keyword>
<dbReference type="Pfam" id="PF21741">
    <property type="entry name" value="DUF6867"/>
    <property type="match status" value="1"/>
</dbReference>
<keyword evidence="4" id="KW-1185">Reference proteome</keyword>
<gene>
    <name evidence="3" type="ORF">AUC68_06525</name>
</gene>
<dbReference type="Proteomes" id="UP000094501">
    <property type="component" value="Unassembled WGS sequence"/>
</dbReference>